<dbReference type="Proteomes" id="UP000823046">
    <property type="component" value="Unassembled WGS sequence"/>
</dbReference>
<dbReference type="Gene3D" id="1.10.246.90">
    <property type="entry name" value="Nop domain"/>
    <property type="match status" value="1"/>
</dbReference>
<name>A0ABQ7J6I6_9APIC</name>
<dbReference type="InterPro" id="IPR012974">
    <property type="entry name" value="NOP58/56_N"/>
</dbReference>
<dbReference type="InterPro" id="IPR002687">
    <property type="entry name" value="Nop_dom"/>
</dbReference>
<evidence type="ECO:0000256" key="4">
    <source>
        <dbReference type="ARBA" id="ARBA00023242"/>
    </source>
</evidence>
<evidence type="ECO:0000313" key="8">
    <source>
        <dbReference type="Proteomes" id="UP000823046"/>
    </source>
</evidence>
<evidence type="ECO:0000259" key="6">
    <source>
        <dbReference type="PROSITE" id="PS51358"/>
    </source>
</evidence>
<evidence type="ECO:0000313" key="7">
    <source>
        <dbReference type="EMBL" id="KAF8819295.1"/>
    </source>
</evidence>
<dbReference type="EMBL" id="JADAQX010000836">
    <property type="protein sequence ID" value="KAF8819295.1"/>
    <property type="molecule type" value="Genomic_DNA"/>
</dbReference>
<dbReference type="PROSITE" id="PS51358">
    <property type="entry name" value="NOP"/>
    <property type="match status" value="1"/>
</dbReference>
<evidence type="ECO:0000256" key="3">
    <source>
        <dbReference type="ARBA" id="ARBA00022517"/>
    </source>
</evidence>
<evidence type="ECO:0000256" key="1">
    <source>
        <dbReference type="ARBA" id="ARBA00004604"/>
    </source>
</evidence>
<dbReference type="InterPro" id="IPR045056">
    <property type="entry name" value="Nop56/Nop58"/>
</dbReference>
<dbReference type="InterPro" id="IPR042239">
    <property type="entry name" value="Nop_C"/>
</dbReference>
<dbReference type="Pfam" id="PF08156">
    <property type="entry name" value="NOP5NT"/>
    <property type="match status" value="1"/>
</dbReference>
<evidence type="ECO:0000256" key="2">
    <source>
        <dbReference type="ARBA" id="ARBA00009211"/>
    </source>
</evidence>
<accession>A0ABQ7J6I6</accession>
<dbReference type="PANTHER" id="PTHR10894:SF0">
    <property type="entry name" value="NUCLEOLAR PROTEIN 56"/>
    <property type="match status" value="1"/>
</dbReference>
<dbReference type="Pfam" id="PF01798">
    <property type="entry name" value="Nop"/>
    <property type="match status" value="1"/>
</dbReference>
<dbReference type="PANTHER" id="PTHR10894">
    <property type="entry name" value="NUCLEOLAR PROTEIN 5 NUCLEOLAR PROTEIN NOP5 NOP58"/>
    <property type="match status" value="1"/>
</dbReference>
<dbReference type="SMART" id="SM00931">
    <property type="entry name" value="NOSIC"/>
    <property type="match status" value="1"/>
</dbReference>
<organism evidence="7 8">
    <name type="scientific">Cardiosporidium cionae</name>
    <dbReference type="NCBI Taxonomy" id="476202"/>
    <lineage>
        <taxon>Eukaryota</taxon>
        <taxon>Sar</taxon>
        <taxon>Alveolata</taxon>
        <taxon>Apicomplexa</taxon>
        <taxon>Aconoidasida</taxon>
        <taxon>Nephromycida</taxon>
        <taxon>Cardiosporidium</taxon>
    </lineage>
</organism>
<gene>
    <name evidence="7" type="ORF">IE077_001224</name>
</gene>
<dbReference type="InterPro" id="IPR012976">
    <property type="entry name" value="NOSIC"/>
</dbReference>
<evidence type="ECO:0000256" key="5">
    <source>
        <dbReference type="ARBA" id="ARBA00040742"/>
    </source>
</evidence>
<proteinExistence type="inferred from homology"/>
<comment type="similarity">
    <text evidence="2">Belongs to the NOP5/NOP56 family.</text>
</comment>
<keyword evidence="3" id="KW-0690">Ribosome biogenesis</keyword>
<dbReference type="Gene3D" id="1.10.287.4070">
    <property type="match status" value="1"/>
</dbReference>
<keyword evidence="4" id="KW-0539">Nucleus</keyword>
<dbReference type="SUPFAM" id="SSF89124">
    <property type="entry name" value="Nop domain"/>
    <property type="match status" value="1"/>
</dbReference>
<dbReference type="InterPro" id="IPR036070">
    <property type="entry name" value="Nop_dom_sf"/>
</dbReference>
<reference evidence="7 8" key="1">
    <citation type="journal article" date="2020" name="bioRxiv">
        <title>Metabolic contributions of an alphaproteobacterial endosymbiont in the apicomplexan Cardiosporidium cionae.</title>
        <authorList>
            <person name="Hunter E.S."/>
            <person name="Paight C.J."/>
            <person name="Lane C.E."/>
        </authorList>
    </citation>
    <scope>NUCLEOTIDE SEQUENCE [LARGE SCALE GENOMIC DNA]</scope>
    <source>
        <strain evidence="7">ESH_2018</strain>
    </source>
</reference>
<protein>
    <recommendedName>
        <fullName evidence="5">Nucleolar protein 56</fullName>
    </recommendedName>
</protein>
<feature type="domain" description="Nop" evidence="6">
    <location>
        <begin position="292"/>
        <end position="410"/>
    </location>
</feature>
<comment type="caution">
    <text evidence="7">The sequence shown here is derived from an EMBL/GenBank/DDBJ whole genome shotgun (WGS) entry which is preliminary data.</text>
</comment>
<comment type="subcellular location">
    <subcellularLocation>
        <location evidence="1">Nucleus</location>
        <location evidence="1">Nucleolus</location>
    </subcellularLocation>
</comment>
<keyword evidence="8" id="KW-1185">Reference proteome</keyword>
<sequence>MPELFLLYESAAGYLLAYVHQWETIAEDSPAVQAALQEAARFTQLVRFSAFHPFQNAEEALENMEAIVNGAATPLLLSFLETHLPSNKSSYTLVLADTVLAKHIASHGLPVGYSANAIELLRGCRQHLQRIAKNLAKLDISKFQVGLGHSYSRTKIQFDPKRQDKPIMQSIALIDSLDKNVNKFAMRVREWYGWHFPELGTIITDNKAYCRCLMLIGTRENFSEISQFDELVEACGSDDVAKEIIQAMKVTMGQDITEADLSNIEHFASQVIKLAEQREHLVVFLEAKLKIVAPNLQALIGDTLSARLISHAGSLVNLAKYPASTIQILGAEKALFRALKSKTNTPKYGLLFQSTFIGQAAQPNKGKVSRYLANKCSLAARIDNFTTIQSSIFGEKLKDQVVERMKFLVDHVLPKKNVDVMNEAAIEYQQYLSTIKTEKRKEKKKRKVTKEAASEQIEAETNVLLIDHVEPKPKKLKKRKKIASTEVLPVEEMQPEEPLATIEGSSEMAEITEKLKVKKKKKKSAKENIS</sequence>